<proteinExistence type="predicted"/>
<protein>
    <submittedName>
        <fullName evidence="4">Restriction endonuclease</fullName>
    </submittedName>
</protein>
<evidence type="ECO:0000259" key="3">
    <source>
        <dbReference type="Pfam" id="PF20720"/>
    </source>
</evidence>
<dbReference type="GO" id="GO:0004519">
    <property type="term" value="F:endonuclease activity"/>
    <property type="evidence" value="ECO:0007669"/>
    <property type="project" value="UniProtKB-KW"/>
</dbReference>
<dbReference type="EMBL" id="FMZH01000013">
    <property type="protein sequence ID" value="SDE17780.1"/>
    <property type="molecule type" value="Genomic_DNA"/>
</dbReference>
<dbReference type="Pfam" id="PF20720">
    <property type="entry name" value="nSTAND3"/>
    <property type="match status" value="1"/>
</dbReference>
<keyword evidence="4" id="KW-0378">Hydrolase</keyword>
<feature type="domain" description="Novel STAND NTPase 3" evidence="3">
    <location>
        <begin position="170"/>
        <end position="326"/>
    </location>
</feature>
<feature type="coiled-coil region" evidence="1">
    <location>
        <begin position="669"/>
        <end position="721"/>
    </location>
</feature>
<keyword evidence="5" id="KW-1185">Reference proteome</keyword>
<keyword evidence="4" id="KW-0255">Endonuclease</keyword>
<dbReference type="AlphaFoldDB" id="A0A1G7ASW1"/>
<dbReference type="RefSeq" id="WP_090772213.1">
    <property type="nucleotide sequence ID" value="NZ_FMZH01000013.1"/>
</dbReference>
<organism evidence="4 5">
    <name type="scientific">Pedobacter soli</name>
    <dbReference type="NCBI Taxonomy" id="390242"/>
    <lineage>
        <taxon>Bacteria</taxon>
        <taxon>Pseudomonadati</taxon>
        <taxon>Bacteroidota</taxon>
        <taxon>Sphingobacteriia</taxon>
        <taxon>Sphingobacteriales</taxon>
        <taxon>Sphingobacteriaceae</taxon>
        <taxon>Pedobacter</taxon>
    </lineage>
</organism>
<name>A0A1G7ASW1_9SPHI</name>
<dbReference type="Pfam" id="PF04471">
    <property type="entry name" value="Mrr_cat"/>
    <property type="match status" value="1"/>
</dbReference>
<keyword evidence="4" id="KW-0540">Nuclease</keyword>
<dbReference type="STRING" id="390242.SAMN04488024_11339"/>
<dbReference type="InterPro" id="IPR007560">
    <property type="entry name" value="Restrct_endonuc_IV_Mrr"/>
</dbReference>
<accession>A0A1G7ASW1</accession>
<dbReference type="InterPro" id="IPR027417">
    <property type="entry name" value="P-loop_NTPase"/>
</dbReference>
<keyword evidence="1" id="KW-0175">Coiled coil</keyword>
<evidence type="ECO:0000259" key="2">
    <source>
        <dbReference type="Pfam" id="PF04471"/>
    </source>
</evidence>
<reference evidence="5" key="1">
    <citation type="submission" date="2016-10" db="EMBL/GenBank/DDBJ databases">
        <authorList>
            <person name="Varghese N."/>
            <person name="Submissions S."/>
        </authorList>
    </citation>
    <scope>NUCLEOTIDE SEQUENCE [LARGE SCALE GENOMIC DNA]</scope>
    <source>
        <strain evidence="5">DSM 18609</strain>
    </source>
</reference>
<dbReference type="InterPro" id="IPR049050">
    <property type="entry name" value="nSTAND3"/>
</dbReference>
<dbReference type="SUPFAM" id="SSF52540">
    <property type="entry name" value="P-loop containing nucleoside triphosphate hydrolases"/>
    <property type="match status" value="1"/>
</dbReference>
<dbReference type="Proteomes" id="UP000199455">
    <property type="component" value="Unassembled WGS sequence"/>
</dbReference>
<evidence type="ECO:0000256" key="1">
    <source>
        <dbReference type="SAM" id="Coils"/>
    </source>
</evidence>
<dbReference type="GO" id="GO:0003677">
    <property type="term" value="F:DNA binding"/>
    <property type="evidence" value="ECO:0007669"/>
    <property type="project" value="InterPro"/>
</dbReference>
<evidence type="ECO:0000313" key="4">
    <source>
        <dbReference type="EMBL" id="SDE17780.1"/>
    </source>
</evidence>
<gene>
    <name evidence="4" type="ORF">SAMN04488024_11339</name>
</gene>
<sequence length="771" mass="90144">MLDYDFLNLSPIEFEVLTRDVLQLHLGVQLESFGQGKDSGIDLRYAKGSGLVIQCKRYTDFSVLLQALKKEIKTVEKLAPKRYILVTSVSMLPERKRKIAELFSPYILGPEDIFGREDLNNLLTQYPKVEKANFKLWLSSTTVLEKILGSQIINQSSFALEDIRSKVNIYVQNDSFPEASKILAENRYVIISGIPGIGKTTLAEVLIFDALARGYEEFIYISEGIAEGFRSYREGRKQIFLFDDFLGSNFLERNIGTNEEKQILKFIARIQQAPDKLLIFTTREYILMQASVIFEKFDQVAFVKTILDLSKYTTMVRARILYNHLFFHQIPYAYISEIIRQDYLMSFINHDNYNPRIIEYVANSRLWEKYSPKEFPTAMLEVFESPFKVWEHAFEYQISEECRAVLLCLLIADTNPEYEQVFSQVQIYTAQFSKNGKMSRSEFKRAIKELDNSFIMVHRHKQTVFLRFHNPSINDFLVAYLQADEHIQIQLISAGQQLRAMVEFFSTKGSFSKNRLNVSDEVKAVLETRLIRDFDMLLAPRTFYFDKEIHADNLIASKLHWMNIHLKYEKGDRVYHFIKETIRPLLYSEHIHNSSLNEFARVISDVYDEHDAIDLAIILDNLTPLICYDDDLAVLRNLEDAFPDAFAKYREADEDAYQQIFAPIIEEKTDTSSEDIEFLKEKIAELKELENGYEVYAGEAVYELEKRIEKLQYEQQQRENDEYWDDYPGGFDYKYNYADFKTYAARRDVSASPVRGMSESDQIENMFRSLE</sequence>
<dbReference type="GO" id="GO:0009307">
    <property type="term" value="P:DNA restriction-modification system"/>
    <property type="evidence" value="ECO:0007669"/>
    <property type="project" value="InterPro"/>
</dbReference>
<feature type="domain" description="Restriction endonuclease type IV Mrr" evidence="2">
    <location>
        <begin position="8"/>
        <end position="94"/>
    </location>
</feature>
<evidence type="ECO:0000313" key="5">
    <source>
        <dbReference type="Proteomes" id="UP000199455"/>
    </source>
</evidence>